<proteinExistence type="inferred from homology"/>
<keyword evidence="9" id="KW-1185">Reference proteome</keyword>
<dbReference type="Pfam" id="PF00149">
    <property type="entry name" value="Metallophos"/>
    <property type="match status" value="1"/>
</dbReference>
<dbReference type="PANTHER" id="PTHR40942">
    <property type="match status" value="1"/>
</dbReference>
<dbReference type="RefSeq" id="WP_147799039.1">
    <property type="nucleotide sequence ID" value="NZ_VPFL01000005.1"/>
</dbReference>
<dbReference type="InParanoid" id="A0A5C7EUS5"/>
<dbReference type="CDD" id="cd07422">
    <property type="entry name" value="MPP_ApaH"/>
    <property type="match status" value="1"/>
</dbReference>
<sequence length="286" mass="32360">MATYAIGDLQGCLAPLQRLLEEVRFDPNQDRLWFTGDLVNRGPASLEVLRFVKSLGQTAVTVLGNHDLHLLMVARGVERMHRQDTLQPVLRAPDREELLDWLRRRPLIHAEGKTVLVHAGLLPQWSIPQALALGREVERALVEDLDGLCRHLYGNQPDRWDERLTGYDRLRVVVNAMTRLRVVTRDGRMEFSHKGTPEEAPSGCVPWYAVPERRSRDHFIVCGHWAAQGLRLTEHLAALDTGCVWGGKLTAFRLEDRRVFQVPCGESAGAGRSRSPAPRHGRDRSE</sequence>
<evidence type="ECO:0000313" key="8">
    <source>
        <dbReference type="EMBL" id="TXF12547.1"/>
    </source>
</evidence>
<comment type="function">
    <text evidence="1 5">Hydrolyzes diadenosine 5',5'''-P1,P4-tetraphosphate to yield ADP.</text>
</comment>
<dbReference type="Proteomes" id="UP000321201">
    <property type="component" value="Unassembled WGS sequence"/>
</dbReference>
<evidence type="ECO:0000256" key="5">
    <source>
        <dbReference type="HAMAP-Rule" id="MF_00199"/>
    </source>
</evidence>
<comment type="catalytic activity">
    <reaction evidence="4 5">
        <text>P(1),P(4)-bis(5'-adenosyl) tetraphosphate + H2O = 2 ADP + 2 H(+)</text>
        <dbReference type="Rhea" id="RHEA:24252"/>
        <dbReference type="ChEBI" id="CHEBI:15377"/>
        <dbReference type="ChEBI" id="CHEBI:15378"/>
        <dbReference type="ChEBI" id="CHEBI:58141"/>
        <dbReference type="ChEBI" id="CHEBI:456216"/>
        <dbReference type="EC" id="3.6.1.41"/>
    </reaction>
</comment>
<dbReference type="SUPFAM" id="SSF56300">
    <property type="entry name" value="Metallo-dependent phosphatases"/>
    <property type="match status" value="1"/>
</dbReference>
<evidence type="ECO:0000256" key="4">
    <source>
        <dbReference type="ARBA" id="ARBA00049417"/>
    </source>
</evidence>
<reference evidence="8 9" key="1">
    <citation type="submission" date="2019-08" db="EMBL/GenBank/DDBJ databases">
        <title>Pelomicrobium methylotrophicum gen. nov., sp. nov. a moderately thermophilic, facultatively anaerobic, lithoautotrophic and methylotrophic bacterium isolated from a terrestrial mud volcano.</title>
        <authorList>
            <person name="Slobodkina G.B."/>
            <person name="Merkel A.Y."/>
            <person name="Slobodkin A.I."/>
        </authorList>
    </citation>
    <scope>NUCLEOTIDE SEQUENCE [LARGE SCALE GENOMIC DNA]</scope>
    <source>
        <strain evidence="8 9">SM250</strain>
    </source>
</reference>
<dbReference type="GO" id="GO:0008803">
    <property type="term" value="F:bis(5'-nucleosyl)-tetraphosphatase (symmetrical) activity"/>
    <property type="evidence" value="ECO:0007669"/>
    <property type="project" value="UniProtKB-UniRule"/>
</dbReference>
<dbReference type="NCBIfam" id="TIGR00668">
    <property type="entry name" value="apaH"/>
    <property type="match status" value="1"/>
</dbReference>
<dbReference type="InterPro" id="IPR004843">
    <property type="entry name" value="Calcineurin-like_PHP"/>
</dbReference>
<evidence type="ECO:0000313" key="9">
    <source>
        <dbReference type="Proteomes" id="UP000321201"/>
    </source>
</evidence>
<dbReference type="PIRSF" id="PIRSF000903">
    <property type="entry name" value="B5n-ttraPtase_sm"/>
    <property type="match status" value="1"/>
</dbReference>
<dbReference type="FunCoup" id="A0A5C7EUS5">
    <property type="interactions" value="190"/>
</dbReference>
<dbReference type="InterPro" id="IPR029052">
    <property type="entry name" value="Metallo-depent_PP-like"/>
</dbReference>
<evidence type="ECO:0000256" key="2">
    <source>
        <dbReference type="ARBA" id="ARBA00005419"/>
    </source>
</evidence>
<evidence type="ECO:0000256" key="6">
    <source>
        <dbReference type="SAM" id="MobiDB-lite"/>
    </source>
</evidence>
<evidence type="ECO:0000256" key="3">
    <source>
        <dbReference type="ARBA" id="ARBA00022801"/>
    </source>
</evidence>
<evidence type="ECO:0000256" key="1">
    <source>
        <dbReference type="ARBA" id="ARBA00003413"/>
    </source>
</evidence>
<dbReference type="HAMAP" id="MF_00199">
    <property type="entry name" value="ApaH"/>
    <property type="match status" value="1"/>
</dbReference>
<feature type="domain" description="Calcineurin-like phosphoesterase" evidence="7">
    <location>
        <begin position="4"/>
        <end position="151"/>
    </location>
</feature>
<protein>
    <recommendedName>
        <fullName evidence="5">Bis(5'-nucleosyl)-tetraphosphatase, symmetrical</fullName>
        <ecNumber evidence="5">3.6.1.41</ecNumber>
    </recommendedName>
    <alternativeName>
        <fullName evidence="5">Ap4A hydrolase</fullName>
    </alternativeName>
    <alternativeName>
        <fullName evidence="5">Diadenosine 5',5'''-P1,P4-tetraphosphate pyrophosphohydrolase</fullName>
    </alternativeName>
    <alternativeName>
        <fullName evidence="5">Diadenosine tetraphosphatase</fullName>
    </alternativeName>
</protein>
<accession>A0A5C7EUS5</accession>
<comment type="caution">
    <text evidence="8">The sequence shown here is derived from an EMBL/GenBank/DDBJ whole genome shotgun (WGS) entry which is preliminary data.</text>
</comment>
<dbReference type="EC" id="3.6.1.41" evidence="5"/>
<keyword evidence="3 5" id="KW-0378">Hydrolase</keyword>
<gene>
    <name evidence="5" type="primary">apaH</name>
    <name evidence="8" type="ORF">FR698_04745</name>
</gene>
<dbReference type="PANTHER" id="PTHR40942:SF4">
    <property type="entry name" value="CYTOCHROME C5"/>
    <property type="match status" value="1"/>
</dbReference>
<dbReference type="EMBL" id="VPFL01000005">
    <property type="protein sequence ID" value="TXF12547.1"/>
    <property type="molecule type" value="Genomic_DNA"/>
</dbReference>
<dbReference type="AlphaFoldDB" id="A0A5C7EUS5"/>
<dbReference type="NCBIfam" id="NF001204">
    <property type="entry name" value="PRK00166.1"/>
    <property type="match status" value="1"/>
</dbReference>
<dbReference type="InterPro" id="IPR004617">
    <property type="entry name" value="ApaH"/>
</dbReference>
<name>A0A5C7EUS5_9PROT</name>
<feature type="compositionally biased region" description="Basic residues" evidence="6">
    <location>
        <begin position="277"/>
        <end position="286"/>
    </location>
</feature>
<evidence type="ECO:0000259" key="7">
    <source>
        <dbReference type="Pfam" id="PF00149"/>
    </source>
</evidence>
<feature type="region of interest" description="Disordered" evidence="6">
    <location>
        <begin position="265"/>
        <end position="286"/>
    </location>
</feature>
<dbReference type="Gene3D" id="3.60.21.10">
    <property type="match status" value="1"/>
</dbReference>
<dbReference type="OrthoDB" id="9807890at2"/>
<comment type="similarity">
    <text evidence="2 5">Belongs to the Ap4A hydrolase family.</text>
</comment>
<organism evidence="8 9">
    <name type="scientific">Pelomicrobium methylotrophicum</name>
    <dbReference type="NCBI Taxonomy" id="2602750"/>
    <lineage>
        <taxon>Bacteria</taxon>
        <taxon>Pseudomonadati</taxon>
        <taxon>Pseudomonadota</taxon>
        <taxon>Hydrogenophilia</taxon>
        <taxon>Hydrogenophilia incertae sedis</taxon>
        <taxon>Pelomicrobium</taxon>
    </lineage>
</organism>